<dbReference type="EC" id="4.3.2.7" evidence="1"/>
<gene>
    <name evidence="3" type="ORF">SAMN05421757_10279</name>
</gene>
<evidence type="ECO:0000256" key="1">
    <source>
        <dbReference type="ARBA" id="ARBA00012344"/>
    </source>
</evidence>
<reference evidence="3 4" key="1">
    <citation type="submission" date="2017-06" db="EMBL/GenBank/DDBJ databases">
        <authorList>
            <person name="Kim H.J."/>
            <person name="Triplett B.A."/>
        </authorList>
    </citation>
    <scope>NUCLEOTIDE SEQUENCE [LARGE SCALE GENOMIC DNA]</scope>
    <source>
        <strain evidence="3 4">DSM 29339</strain>
    </source>
</reference>
<evidence type="ECO:0000313" key="4">
    <source>
        <dbReference type="Proteomes" id="UP000198426"/>
    </source>
</evidence>
<dbReference type="GO" id="GO:0061928">
    <property type="term" value="F:glutathione specific gamma-glutamylcyclotransferase activity"/>
    <property type="evidence" value="ECO:0007669"/>
    <property type="project" value="UniProtKB-EC"/>
</dbReference>
<protein>
    <recommendedName>
        <fullName evidence="1">glutathione-specific gamma-glutamylcyclotransferase</fullName>
        <ecNumber evidence="1">4.3.2.7</ecNumber>
    </recommendedName>
</protein>
<dbReference type="GO" id="GO:0005737">
    <property type="term" value="C:cytoplasm"/>
    <property type="evidence" value="ECO:0007669"/>
    <property type="project" value="TreeGrafter"/>
</dbReference>
<dbReference type="InterPro" id="IPR006840">
    <property type="entry name" value="ChaC"/>
</dbReference>
<dbReference type="CDD" id="cd06661">
    <property type="entry name" value="GGCT_like"/>
    <property type="match status" value="1"/>
</dbReference>
<dbReference type="GO" id="GO:0006751">
    <property type="term" value="P:glutathione catabolic process"/>
    <property type="evidence" value="ECO:0007669"/>
    <property type="project" value="InterPro"/>
</dbReference>
<dbReference type="EMBL" id="FZOY01000002">
    <property type="protein sequence ID" value="SNS42299.1"/>
    <property type="molecule type" value="Genomic_DNA"/>
</dbReference>
<organism evidence="3 4">
    <name type="scientific">Tropicimonas sediminicola</name>
    <dbReference type="NCBI Taxonomy" id="1031541"/>
    <lineage>
        <taxon>Bacteria</taxon>
        <taxon>Pseudomonadati</taxon>
        <taxon>Pseudomonadota</taxon>
        <taxon>Alphaproteobacteria</taxon>
        <taxon>Rhodobacterales</taxon>
        <taxon>Roseobacteraceae</taxon>
        <taxon>Tropicimonas</taxon>
    </lineage>
</organism>
<dbReference type="Gene3D" id="3.10.490.10">
    <property type="entry name" value="Gamma-glutamyl cyclotransferase-like"/>
    <property type="match status" value="1"/>
</dbReference>
<proteinExistence type="predicted"/>
<dbReference type="PANTHER" id="PTHR12192">
    <property type="entry name" value="CATION TRANSPORT PROTEIN CHAC-RELATED"/>
    <property type="match status" value="1"/>
</dbReference>
<dbReference type="RefSeq" id="WP_217898274.1">
    <property type="nucleotide sequence ID" value="NZ_FZOY01000002.1"/>
</dbReference>
<accession>A0A239ECS4</accession>
<evidence type="ECO:0000313" key="3">
    <source>
        <dbReference type="EMBL" id="SNS42299.1"/>
    </source>
</evidence>
<dbReference type="InterPro" id="IPR013024">
    <property type="entry name" value="GGCT-like"/>
</dbReference>
<dbReference type="Proteomes" id="UP000198426">
    <property type="component" value="Unassembled WGS sequence"/>
</dbReference>
<dbReference type="SUPFAM" id="SSF110857">
    <property type="entry name" value="Gamma-glutamyl cyclotransferase-like"/>
    <property type="match status" value="1"/>
</dbReference>
<keyword evidence="2" id="KW-0456">Lyase</keyword>
<sequence length="243" mass="27175">MSENDPFHLHPGLRGLIKDPETSFFRTFQPSDLDELIETTPGMVEFRMPDEEREACRRQLFENWTGGDLWVFGYGSLMWDPAFRFREVRRAHVPDHERVFCLVEVGGRGTPDAPGLMAGLAPGDGCDGLVFRIAEADIPVETEILWRRERIGPAYAPEFLMAETVAGPVRALAFVADESADIIDLTLSREAQVRHIATGKGILGTSLEYLENIVRHFEALGIEDPDLVDLLRDARALAADLAR</sequence>
<dbReference type="AlphaFoldDB" id="A0A239ECS4"/>
<dbReference type="InterPro" id="IPR036568">
    <property type="entry name" value="GGCT-like_sf"/>
</dbReference>
<evidence type="ECO:0000256" key="2">
    <source>
        <dbReference type="ARBA" id="ARBA00023239"/>
    </source>
</evidence>
<name>A0A239ECS4_9RHOB</name>
<dbReference type="PANTHER" id="PTHR12192:SF2">
    <property type="entry name" value="GLUTATHIONE-SPECIFIC GAMMA-GLUTAMYLCYCLOTRANSFERASE 2"/>
    <property type="match status" value="1"/>
</dbReference>
<dbReference type="Pfam" id="PF04752">
    <property type="entry name" value="ChaC"/>
    <property type="match status" value="1"/>
</dbReference>
<keyword evidence="4" id="KW-1185">Reference proteome</keyword>